<keyword evidence="5" id="KW-0805">Transcription regulation</keyword>
<sequence length="200" mass="22650">MPSLTEKQKQIFDFIDETVKKTGTAPTFRDISARFGFSSLGTVYSYIHALKKKGYLEESRYSALAVREKKEVRGDLLNLPIIGEIQQGKAPKMYNENLSCPVPRSFVLEEASAYLFLAKGEELRDELIAEGDFIVVQAGVVAEDGDTVFAYVDNVVYIRKFHRDGDLILLQSKKREAAPLFFKEEELQVQGIITALIRQY</sequence>
<feature type="domain" description="Peptidase S24/S26A/S26B/S26C" evidence="10">
    <location>
        <begin position="80"/>
        <end position="193"/>
    </location>
</feature>
<evidence type="ECO:0000256" key="2">
    <source>
        <dbReference type="ARBA" id="ARBA00022705"/>
    </source>
</evidence>
<evidence type="ECO:0000313" key="12">
    <source>
        <dbReference type="EMBL" id="CRX37738.1"/>
    </source>
</evidence>
<evidence type="ECO:0000313" key="13">
    <source>
        <dbReference type="Proteomes" id="UP000220251"/>
    </source>
</evidence>
<keyword evidence="1" id="KW-0678">Repressor</keyword>
<dbReference type="NCBIfam" id="TIGR00498">
    <property type="entry name" value="lexA"/>
    <property type="match status" value="1"/>
</dbReference>
<feature type="domain" description="LexA repressor DNA-binding" evidence="11">
    <location>
        <begin position="1"/>
        <end position="58"/>
    </location>
</feature>
<dbReference type="SUPFAM" id="SSF46785">
    <property type="entry name" value="Winged helix' DNA-binding domain"/>
    <property type="match status" value="1"/>
</dbReference>
<dbReference type="InterPro" id="IPR050077">
    <property type="entry name" value="LexA_repressor"/>
</dbReference>
<proteinExistence type="predicted"/>
<organism evidence="12 13">
    <name type="scientific">Estrella lausannensis</name>
    <dbReference type="NCBI Taxonomy" id="483423"/>
    <lineage>
        <taxon>Bacteria</taxon>
        <taxon>Pseudomonadati</taxon>
        <taxon>Chlamydiota</taxon>
        <taxon>Chlamydiia</taxon>
        <taxon>Parachlamydiales</taxon>
        <taxon>Candidatus Criblamydiaceae</taxon>
        <taxon>Estrella</taxon>
    </lineage>
</organism>
<evidence type="ECO:0000256" key="9">
    <source>
        <dbReference type="ARBA" id="ARBA00023236"/>
    </source>
</evidence>
<dbReference type="EC" id="3.4.21.88" evidence="12"/>
<evidence type="ECO:0000259" key="11">
    <source>
        <dbReference type="Pfam" id="PF01726"/>
    </source>
</evidence>
<dbReference type="OrthoDB" id="9802364at2"/>
<evidence type="ECO:0000256" key="7">
    <source>
        <dbReference type="ARBA" id="ARBA00023163"/>
    </source>
</evidence>
<keyword evidence="9" id="KW-0742">SOS response</keyword>
<gene>
    <name evidence="12" type="primary">lexA</name>
    <name evidence="12" type="ORF">ELAC_0377</name>
</gene>
<evidence type="ECO:0000256" key="5">
    <source>
        <dbReference type="ARBA" id="ARBA00023015"/>
    </source>
</evidence>
<dbReference type="Gene3D" id="2.10.109.10">
    <property type="entry name" value="Umud Fragment, subunit A"/>
    <property type="match status" value="1"/>
</dbReference>
<dbReference type="Pfam" id="PF00717">
    <property type="entry name" value="Peptidase_S24"/>
    <property type="match status" value="1"/>
</dbReference>
<dbReference type="Gene3D" id="1.10.10.10">
    <property type="entry name" value="Winged helix-like DNA-binding domain superfamily/Winged helix DNA-binding domain"/>
    <property type="match status" value="1"/>
</dbReference>
<dbReference type="PANTHER" id="PTHR33516:SF2">
    <property type="entry name" value="LEXA REPRESSOR-RELATED"/>
    <property type="match status" value="1"/>
</dbReference>
<dbReference type="GO" id="GO:0006508">
    <property type="term" value="P:proteolysis"/>
    <property type="evidence" value="ECO:0007669"/>
    <property type="project" value="InterPro"/>
</dbReference>
<evidence type="ECO:0000259" key="10">
    <source>
        <dbReference type="Pfam" id="PF00717"/>
    </source>
</evidence>
<evidence type="ECO:0000256" key="6">
    <source>
        <dbReference type="ARBA" id="ARBA00023125"/>
    </source>
</evidence>
<name>A0A0H5DP82_9BACT</name>
<reference evidence="13" key="1">
    <citation type="submission" date="2015-06" db="EMBL/GenBank/DDBJ databases">
        <authorList>
            <person name="Bertelli C."/>
        </authorList>
    </citation>
    <scope>NUCLEOTIDE SEQUENCE [LARGE SCALE GENOMIC DNA]</scope>
    <source>
        <strain evidence="13">CRIB-30</strain>
    </source>
</reference>
<dbReference type="PANTHER" id="PTHR33516">
    <property type="entry name" value="LEXA REPRESSOR"/>
    <property type="match status" value="1"/>
</dbReference>
<evidence type="ECO:0000256" key="4">
    <source>
        <dbReference type="ARBA" id="ARBA00022801"/>
    </source>
</evidence>
<evidence type="ECO:0000256" key="8">
    <source>
        <dbReference type="ARBA" id="ARBA00023204"/>
    </source>
</evidence>
<dbReference type="GO" id="GO:0006260">
    <property type="term" value="P:DNA replication"/>
    <property type="evidence" value="ECO:0007669"/>
    <property type="project" value="UniProtKB-KW"/>
</dbReference>
<dbReference type="GO" id="GO:0003677">
    <property type="term" value="F:DNA binding"/>
    <property type="evidence" value="ECO:0007669"/>
    <property type="project" value="UniProtKB-KW"/>
</dbReference>
<keyword evidence="4 12" id="KW-0378">Hydrolase</keyword>
<dbReference type="AlphaFoldDB" id="A0A0H5DP82"/>
<dbReference type="InterPro" id="IPR039418">
    <property type="entry name" value="LexA-like"/>
</dbReference>
<dbReference type="GO" id="GO:0006281">
    <property type="term" value="P:DNA repair"/>
    <property type="evidence" value="ECO:0007669"/>
    <property type="project" value="UniProtKB-KW"/>
</dbReference>
<dbReference type="Proteomes" id="UP000220251">
    <property type="component" value="Unassembled WGS sequence"/>
</dbReference>
<dbReference type="GO" id="GO:0004252">
    <property type="term" value="F:serine-type endopeptidase activity"/>
    <property type="evidence" value="ECO:0007669"/>
    <property type="project" value="UniProtKB-EC"/>
</dbReference>
<protein>
    <submittedName>
        <fullName evidence="12">LexA transcriptional repressor</fullName>
        <ecNumber evidence="12">3.4.21.88</ecNumber>
    </submittedName>
</protein>
<dbReference type="CDD" id="cd06529">
    <property type="entry name" value="S24_LexA-like"/>
    <property type="match status" value="1"/>
</dbReference>
<keyword evidence="7" id="KW-0804">Transcription</keyword>
<evidence type="ECO:0000256" key="1">
    <source>
        <dbReference type="ARBA" id="ARBA00022491"/>
    </source>
</evidence>
<dbReference type="Pfam" id="PF01726">
    <property type="entry name" value="LexA_DNA_bind"/>
    <property type="match status" value="1"/>
</dbReference>
<dbReference type="GO" id="GO:0045892">
    <property type="term" value="P:negative regulation of DNA-templated transcription"/>
    <property type="evidence" value="ECO:0007669"/>
    <property type="project" value="InterPro"/>
</dbReference>
<keyword evidence="3" id="KW-0227">DNA damage</keyword>
<dbReference type="InterPro" id="IPR006199">
    <property type="entry name" value="LexA_DNA-bd_dom"/>
</dbReference>
<dbReference type="InterPro" id="IPR006200">
    <property type="entry name" value="LexA"/>
</dbReference>
<dbReference type="InterPro" id="IPR036388">
    <property type="entry name" value="WH-like_DNA-bd_sf"/>
</dbReference>
<dbReference type="InterPro" id="IPR015927">
    <property type="entry name" value="Peptidase_S24_S26A/B/C"/>
</dbReference>
<keyword evidence="2" id="KW-0235">DNA replication</keyword>
<dbReference type="RefSeq" id="WP_158227776.1">
    <property type="nucleotide sequence ID" value="NZ_CWGJ01000006.1"/>
</dbReference>
<keyword evidence="8" id="KW-0234">DNA repair</keyword>
<dbReference type="InterPro" id="IPR036286">
    <property type="entry name" value="LexA/Signal_pep-like_sf"/>
</dbReference>
<dbReference type="SUPFAM" id="SSF51306">
    <property type="entry name" value="LexA/Signal peptidase"/>
    <property type="match status" value="1"/>
</dbReference>
<evidence type="ECO:0000256" key="3">
    <source>
        <dbReference type="ARBA" id="ARBA00022763"/>
    </source>
</evidence>
<dbReference type="EMBL" id="CWGJ01000006">
    <property type="protein sequence ID" value="CRX37738.1"/>
    <property type="molecule type" value="Genomic_DNA"/>
</dbReference>
<dbReference type="InterPro" id="IPR036390">
    <property type="entry name" value="WH_DNA-bd_sf"/>
</dbReference>
<keyword evidence="6" id="KW-0238">DNA-binding</keyword>
<dbReference type="GO" id="GO:0009432">
    <property type="term" value="P:SOS response"/>
    <property type="evidence" value="ECO:0007669"/>
    <property type="project" value="UniProtKB-KW"/>
</dbReference>
<accession>A0A0H5DP82</accession>
<keyword evidence="13" id="KW-1185">Reference proteome</keyword>